<evidence type="ECO:0000313" key="3">
    <source>
        <dbReference type="EMBL" id="ELA47422.1"/>
    </source>
</evidence>
<evidence type="ECO:0000313" key="4">
    <source>
        <dbReference type="Proteomes" id="UP000011081"/>
    </source>
</evidence>
<dbReference type="Gene3D" id="2.130.10.10">
    <property type="entry name" value="YVTN repeat-like/Quinoprotein amine dehydrogenase"/>
    <property type="match status" value="1"/>
</dbReference>
<protein>
    <recommendedName>
        <fullName evidence="5">Anaphase-promoting complex subunit 4 WD40 domain-containing protein</fullName>
    </recommendedName>
</protein>
<dbReference type="VEuPathDB" id="MicrosporidiaDB:VCUG_01073"/>
<gene>
    <name evidence="3" type="ORF">VCUG_01073</name>
</gene>
<keyword evidence="4" id="KW-1185">Reference proteome</keyword>
<dbReference type="RefSeq" id="XP_008074093.1">
    <property type="nucleotide sequence ID" value="XM_008075902.1"/>
</dbReference>
<dbReference type="GeneID" id="19878955"/>
<keyword evidence="1" id="KW-0853">WD repeat</keyword>
<dbReference type="PANTHER" id="PTHR10971">
    <property type="entry name" value="MRNA EXPORT FACTOR AND BUB3"/>
    <property type="match status" value="1"/>
</dbReference>
<dbReference type="STRING" id="948595.L2GVQ7"/>
<dbReference type="HOGENOM" id="CLU_984180_0_0_1"/>
<sequence>MNLPDPPSDTITDIKVREDNIYVSSFDKTLRIYQDGLLSRTIAHNLPILKVEFFNSEPIFTDIAGNVNTHHLCIKTDCGGIQGISVHNNAIIAAGWNKKLQIIQNNEIQRTIELQEKVYAMDRCDDVILMGCSNNTYMLVDMRKPEKIMRRSVAGPITSVVLSEYAIIGMLNGKIRVDSSVMGSSRASDTYTFNCHHKSSGNKRINYPVNALILDGTLISCGSDGSINEWNVLDRMMLKEIYRSDLNVSAIERYKNKIVAGLSYNYEQGDRESFKPELRILHR</sequence>
<dbReference type="EMBL" id="GL877418">
    <property type="protein sequence ID" value="ELA47422.1"/>
    <property type="molecule type" value="Genomic_DNA"/>
</dbReference>
<dbReference type="InterPro" id="IPR015943">
    <property type="entry name" value="WD40/YVTN_repeat-like_dom_sf"/>
</dbReference>
<dbReference type="InParanoid" id="L2GVQ7"/>
<dbReference type="AlphaFoldDB" id="L2GVQ7"/>
<dbReference type="Proteomes" id="UP000011081">
    <property type="component" value="Unassembled WGS sequence"/>
</dbReference>
<organism evidence="3 4">
    <name type="scientific">Vavraia culicis (isolate floridensis)</name>
    <name type="common">Microsporidian parasite</name>
    <dbReference type="NCBI Taxonomy" id="948595"/>
    <lineage>
        <taxon>Eukaryota</taxon>
        <taxon>Fungi</taxon>
        <taxon>Fungi incertae sedis</taxon>
        <taxon>Microsporidia</taxon>
        <taxon>Pleistophoridae</taxon>
        <taxon>Vavraia</taxon>
    </lineage>
</organism>
<evidence type="ECO:0000256" key="1">
    <source>
        <dbReference type="ARBA" id="ARBA00022574"/>
    </source>
</evidence>
<reference evidence="4" key="1">
    <citation type="submission" date="2011-03" db="EMBL/GenBank/DDBJ databases">
        <title>The genome sequence of Vavraia culicis strain floridensis.</title>
        <authorList>
            <consortium name="The Broad Institute Genome Sequencing Platform"/>
            <person name="Cuomo C."/>
            <person name="Becnel J."/>
            <person name="Sanscrainte N."/>
            <person name="Young S.K."/>
            <person name="Zeng Q."/>
            <person name="Gargeya S."/>
            <person name="Fitzgerald M."/>
            <person name="Haas B."/>
            <person name="Abouelleil A."/>
            <person name="Alvarado L."/>
            <person name="Arachchi H.M."/>
            <person name="Berlin A."/>
            <person name="Chapman S.B."/>
            <person name="Gearin G."/>
            <person name="Goldberg J."/>
            <person name="Griggs A."/>
            <person name="Gujja S."/>
            <person name="Hansen M."/>
            <person name="Heiman D."/>
            <person name="Howarth C."/>
            <person name="Larimer J."/>
            <person name="Lui A."/>
            <person name="MacDonald P.J.P."/>
            <person name="McCowen C."/>
            <person name="Montmayeur A."/>
            <person name="Murphy C."/>
            <person name="Neiman D."/>
            <person name="Pearson M."/>
            <person name="Priest M."/>
            <person name="Roberts A."/>
            <person name="Saif S."/>
            <person name="Shea T."/>
            <person name="Sisk P."/>
            <person name="Stolte C."/>
            <person name="Sykes S."/>
            <person name="Wortman J."/>
            <person name="Nusbaum C."/>
            <person name="Birren B."/>
        </authorList>
    </citation>
    <scope>NUCLEOTIDE SEQUENCE [LARGE SCALE GENOMIC DNA]</scope>
    <source>
        <strain evidence="4">floridensis</strain>
    </source>
</reference>
<dbReference type="OrthoDB" id="10262475at2759"/>
<dbReference type="SUPFAM" id="SSF50978">
    <property type="entry name" value="WD40 repeat-like"/>
    <property type="match status" value="1"/>
</dbReference>
<accession>L2GVQ7</accession>
<evidence type="ECO:0000256" key="2">
    <source>
        <dbReference type="ARBA" id="ARBA00022737"/>
    </source>
</evidence>
<dbReference type="InterPro" id="IPR036322">
    <property type="entry name" value="WD40_repeat_dom_sf"/>
</dbReference>
<proteinExistence type="predicted"/>
<name>L2GVQ7_VAVCU</name>
<evidence type="ECO:0008006" key="5">
    <source>
        <dbReference type="Google" id="ProtNLM"/>
    </source>
</evidence>
<keyword evidence="2" id="KW-0677">Repeat</keyword>
<dbReference type="OMA" id="RINYPVN"/>